<dbReference type="SUPFAM" id="SSF53850">
    <property type="entry name" value="Periplasmic binding protein-like II"/>
    <property type="match status" value="1"/>
</dbReference>
<evidence type="ECO:0000259" key="2">
    <source>
        <dbReference type="Pfam" id="PF00496"/>
    </source>
</evidence>
<dbReference type="InterPro" id="IPR039424">
    <property type="entry name" value="SBP_5"/>
</dbReference>
<dbReference type="InterPro" id="IPR030678">
    <property type="entry name" value="Peptide/Ni-bd"/>
</dbReference>
<keyword evidence="1" id="KW-0472">Membrane</keyword>
<dbReference type="Proteomes" id="UP000316360">
    <property type="component" value="Unassembled WGS sequence"/>
</dbReference>
<dbReference type="Gene3D" id="3.10.105.10">
    <property type="entry name" value="Dipeptide-binding Protein, Domain 3"/>
    <property type="match status" value="1"/>
</dbReference>
<dbReference type="GO" id="GO:0043190">
    <property type="term" value="C:ATP-binding cassette (ABC) transporter complex"/>
    <property type="evidence" value="ECO:0007669"/>
    <property type="project" value="InterPro"/>
</dbReference>
<sequence length="546" mass="62549">MFKEKVSKKEFLKVVGMGCLALCVIVGSFNLSSQGNQAKAKTYVIANGHEIKTMDPHDILDSCILVRGNMYDGLTRFQGDPPLLEPWLTESWEAGPEAKEWTFYLRKGVLFHDGSEMTGEDVVYSVEKLLNGGRAIAGTLIKVLKPGATEAVDRYTVKFHLTEPCAPFAGLAQFIFVLNKDVLERHEENGDYGNRWLATHGTRIGKDGAGTGAYGLKEWKPGSYWTYEKFPDYFKGWDQPHMKDVRVEVVYEAATSIVGLKKGIYHYWADMRTYDEMQELMKSPLLQEIHVRNPKINFIHLHNGKPPTSDVHFRKALNYAFDYDSLIQVVLHGYNERNIGYIPNSLFGSLDPEKDWYYTYDLDKAREELAKCEIDYKKYEPLVITTLGGYTTYIAMAETLMAGLEQLGIKARIELTTWPTFCEKISKPETTAHMSIIGLSPYYFDPDHFARLADPRGFGTYAGGSWYENPKITELHKKALATPDKEERIKLYQEAQRIELQDASHIWLMQVNYHNAVNKDVAGLENYSPYGRLQELREFYFKSEWE</sequence>
<dbReference type="GO" id="GO:0015833">
    <property type="term" value="P:peptide transport"/>
    <property type="evidence" value="ECO:0007669"/>
    <property type="project" value="TreeGrafter"/>
</dbReference>
<protein>
    <submittedName>
        <fullName evidence="3">ABC transporter substrate-binding protein</fullName>
    </submittedName>
</protein>
<keyword evidence="1" id="KW-1133">Transmembrane helix</keyword>
<dbReference type="PIRSF" id="PIRSF002741">
    <property type="entry name" value="MppA"/>
    <property type="match status" value="1"/>
</dbReference>
<organism evidence="3 4">
    <name type="scientific">Aerophobetes bacterium</name>
    <dbReference type="NCBI Taxonomy" id="2030807"/>
    <lineage>
        <taxon>Bacteria</taxon>
        <taxon>Candidatus Aerophobota</taxon>
    </lineage>
</organism>
<name>A0A523S5K3_UNCAE</name>
<dbReference type="GO" id="GO:0042597">
    <property type="term" value="C:periplasmic space"/>
    <property type="evidence" value="ECO:0007669"/>
    <property type="project" value="UniProtKB-ARBA"/>
</dbReference>
<dbReference type="EMBL" id="SOKJ01000029">
    <property type="protein sequence ID" value="TET13089.1"/>
    <property type="molecule type" value="Genomic_DNA"/>
</dbReference>
<dbReference type="Pfam" id="PF00496">
    <property type="entry name" value="SBP_bac_5"/>
    <property type="match status" value="1"/>
</dbReference>
<dbReference type="Gene3D" id="3.90.76.10">
    <property type="entry name" value="Dipeptide-binding Protein, Domain 1"/>
    <property type="match status" value="1"/>
</dbReference>
<evidence type="ECO:0000256" key="1">
    <source>
        <dbReference type="SAM" id="Phobius"/>
    </source>
</evidence>
<proteinExistence type="predicted"/>
<dbReference type="PANTHER" id="PTHR30290:SF34">
    <property type="entry name" value="ABC TRANSPORTER, PERIPLASMIC OLIGO-PEPTIDE BINDING PROTEIN, PUTATIVE-RELATED"/>
    <property type="match status" value="1"/>
</dbReference>
<comment type="caution">
    <text evidence="3">The sequence shown here is derived from an EMBL/GenBank/DDBJ whole genome shotgun (WGS) entry which is preliminary data.</text>
</comment>
<keyword evidence="1" id="KW-0812">Transmembrane</keyword>
<dbReference type="Gene3D" id="3.40.190.10">
    <property type="entry name" value="Periplasmic binding protein-like II"/>
    <property type="match status" value="1"/>
</dbReference>
<dbReference type="AlphaFoldDB" id="A0A523S5K3"/>
<feature type="transmembrane region" description="Helical" evidence="1">
    <location>
        <begin position="12"/>
        <end position="31"/>
    </location>
</feature>
<dbReference type="GO" id="GO:1904680">
    <property type="term" value="F:peptide transmembrane transporter activity"/>
    <property type="evidence" value="ECO:0007669"/>
    <property type="project" value="TreeGrafter"/>
</dbReference>
<feature type="domain" description="Solute-binding protein family 5" evidence="2">
    <location>
        <begin position="84"/>
        <end position="450"/>
    </location>
</feature>
<gene>
    <name evidence="3" type="ORF">E3J84_00505</name>
</gene>
<evidence type="ECO:0000313" key="4">
    <source>
        <dbReference type="Proteomes" id="UP000316360"/>
    </source>
</evidence>
<dbReference type="InterPro" id="IPR000914">
    <property type="entry name" value="SBP_5_dom"/>
</dbReference>
<dbReference type="PANTHER" id="PTHR30290">
    <property type="entry name" value="PERIPLASMIC BINDING COMPONENT OF ABC TRANSPORTER"/>
    <property type="match status" value="1"/>
</dbReference>
<accession>A0A523S5K3</accession>
<dbReference type="CDD" id="cd08512">
    <property type="entry name" value="PBP2_NikA_DppA_OppA_like_7"/>
    <property type="match status" value="1"/>
</dbReference>
<evidence type="ECO:0000313" key="3">
    <source>
        <dbReference type="EMBL" id="TET13089.1"/>
    </source>
</evidence>
<reference evidence="3 4" key="1">
    <citation type="submission" date="2019-03" db="EMBL/GenBank/DDBJ databases">
        <title>Metabolic potential of uncultured bacteria and archaea associated with petroleum seepage in deep-sea sediments.</title>
        <authorList>
            <person name="Dong X."/>
            <person name="Hubert C."/>
        </authorList>
    </citation>
    <scope>NUCLEOTIDE SEQUENCE [LARGE SCALE GENOMIC DNA]</scope>
    <source>
        <strain evidence="3">E44_bin7</strain>
    </source>
</reference>